<reference evidence="2 3" key="1">
    <citation type="journal article" date="2019" name="Int. J. Syst. Evol. Microbiol.">
        <title>The Global Catalogue of Microorganisms (GCM) 10K type strain sequencing project: providing services to taxonomists for standard genome sequencing and annotation.</title>
        <authorList>
            <consortium name="The Broad Institute Genomics Platform"/>
            <consortium name="The Broad Institute Genome Sequencing Center for Infectious Disease"/>
            <person name="Wu L."/>
            <person name="Ma J."/>
        </authorList>
    </citation>
    <scope>NUCLEOTIDE SEQUENCE [LARGE SCALE GENOMIC DNA]</scope>
    <source>
        <strain evidence="2 3">CGMCC 1.12543</strain>
    </source>
</reference>
<dbReference type="EMBL" id="JBHSQH010000001">
    <property type="protein sequence ID" value="MFC5970250.1"/>
    <property type="molecule type" value="Genomic_DNA"/>
</dbReference>
<organism evidence="2 3">
    <name type="scientific">Halomarina salina</name>
    <dbReference type="NCBI Taxonomy" id="1872699"/>
    <lineage>
        <taxon>Archaea</taxon>
        <taxon>Methanobacteriati</taxon>
        <taxon>Methanobacteriota</taxon>
        <taxon>Stenosarchaea group</taxon>
        <taxon>Halobacteria</taxon>
        <taxon>Halobacteriales</taxon>
        <taxon>Natronomonadaceae</taxon>
        <taxon>Halomarina</taxon>
    </lineage>
</organism>
<gene>
    <name evidence="2" type="ORF">ACFPYI_02800</name>
</gene>
<dbReference type="AlphaFoldDB" id="A0ABD5RIG2"/>
<proteinExistence type="predicted"/>
<keyword evidence="1" id="KW-0812">Transmembrane</keyword>
<dbReference type="RefSeq" id="WP_282594680.1">
    <property type="nucleotide sequence ID" value="NZ_JALLGW010000002.1"/>
</dbReference>
<sequence length="42" mass="4176">MRTSTLVLLAGVAIFALPIPGTFILGALILVVGAGLRVLGGN</sequence>
<feature type="transmembrane region" description="Helical" evidence="1">
    <location>
        <begin position="6"/>
        <end position="39"/>
    </location>
</feature>
<evidence type="ECO:0000313" key="3">
    <source>
        <dbReference type="Proteomes" id="UP001596099"/>
    </source>
</evidence>
<protein>
    <recommendedName>
        <fullName evidence="4">Transporter</fullName>
    </recommendedName>
</protein>
<name>A0ABD5RIG2_9EURY</name>
<dbReference type="Proteomes" id="UP001596099">
    <property type="component" value="Unassembled WGS sequence"/>
</dbReference>
<evidence type="ECO:0000313" key="2">
    <source>
        <dbReference type="EMBL" id="MFC5970250.1"/>
    </source>
</evidence>
<evidence type="ECO:0000256" key="1">
    <source>
        <dbReference type="SAM" id="Phobius"/>
    </source>
</evidence>
<comment type="caution">
    <text evidence="2">The sequence shown here is derived from an EMBL/GenBank/DDBJ whole genome shotgun (WGS) entry which is preliminary data.</text>
</comment>
<evidence type="ECO:0008006" key="4">
    <source>
        <dbReference type="Google" id="ProtNLM"/>
    </source>
</evidence>
<accession>A0ABD5RIG2</accession>
<keyword evidence="3" id="KW-1185">Reference proteome</keyword>
<keyword evidence="1" id="KW-0472">Membrane</keyword>
<keyword evidence="1" id="KW-1133">Transmembrane helix</keyword>